<dbReference type="PANTHER" id="PTHR46367">
    <property type="entry name" value="ATAXIN-7-LIKE PROTEIN 3"/>
    <property type="match status" value="1"/>
</dbReference>
<keyword evidence="3" id="KW-0863">Zinc-finger</keyword>
<evidence type="ECO:0000256" key="8">
    <source>
        <dbReference type="ARBA" id="ARBA00023163"/>
    </source>
</evidence>
<dbReference type="Proteomes" id="UP000789706">
    <property type="component" value="Unassembled WGS sequence"/>
</dbReference>
<sequence>MSVSEPSPDSQYVQSNGEVDDSLNNSIGSPDNFKEFSEFSSRTQSTTTTKVNSALTFSILCDLLDECTIDVIFEAHREAKLATSKCQLCNVDKESFDDDKKNKIYVVAQPGLDIFGNHPQPNNSPTFECVNCQRPYPSQRYAPHLEKCMGLAGRSSSRVANLRMGNERNPSSPHTPLLSEDPSDSDGSLYTDKKRKKVNGKSRASSPAKYPKVKKQKSIQSDSVDTPNFISNSGAKKTSTSTRSASPAPSSMSDGQSPLRRPFMTQLSNLESNLNNNNFEHHQQQQEGDELNDGYESIIFQVD</sequence>
<evidence type="ECO:0000256" key="9">
    <source>
        <dbReference type="ARBA" id="ARBA00023242"/>
    </source>
</evidence>
<dbReference type="PANTHER" id="PTHR46367:SF1">
    <property type="entry name" value="ATAXIN-7-LIKE PROTEIN 3"/>
    <property type="match status" value="1"/>
</dbReference>
<proteinExistence type="inferred from homology"/>
<feature type="region of interest" description="Disordered" evidence="11">
    <location>
        <begin position="1"/>
        <end position="28"/>
    </location>
</feature>
<keyword evidence="8" id="KW-0804">Transcription</keyword>
<feature type="region of interest" description="Disordered" evidence="11">
    <location>
        <begin position="163"/>
        <end position="303"/>
    </location>
</feature>
<comment type="caution">
    <text evidence="12">The sequence shown here is derived from an EMBL/GenBank/DDBJ whole genome shotgun (WGS) entry which is preliminary data.</text>
</comment>
<dbReference type="GO" id="GO:0006357">
    <property type="term" value="P:regulation of transcription by RNA polymerase II"/>
    <property type="evidence" value="ECO:0007669"/>
    <property type="project" value="TreeGrafter"/>
</dbReference>
<keyword evidence="5" id="KW-0156">Chromatin regulator</keyword>
<evidence type="ECO:0000256" key="4">
    <source>
        <dbReference type="ARBA" id="ARBA00022833"/>
    </source>
</evidence>
<keyword evidence="6" id="KW-0805">Transcription regulation</keyword>
<dbReference type="InterPro" id="IPR051078">
    <property type="entry name" value="SGF11"/>
</dbReference>
<name>A0A9N9B0P9_9GLOM</name>
<evidence type="ECO:0000256" key="11">
    <source>
        <dbReference type="SAM" id="MobiDB-lite"/>
    </source>
</evidence>
<evidence type="ECO:0000313" key="12">
    <source>
        <dbReference type="EMBL" id="CAG8547437.1"/>
    </source>
</evidence>
<feature type="compositionally biased region" description="Low complexity" evidence="11">
    <location>
        <begin position="266"/>
        <end position="278"/>
    </location>
</feature>
<evidence type="ECO:0000256" key="1">
    <source>
        <dbReference type="ARBA" id="ARBA00004123"/>
    </source>
</evidence>
<evidence type="ECO:0000256" key="2">
    <source>
        <dbReference type="ARBA" id="ARBA00022723"/>
    </source>
</evidence>
<keyword evidence="4" id="KW-0862">Zinc</keyword>
<evidence type="ECO:0000256" key="5">
    <source>
        <dbReference type="ARBA" id="ARBA00022853"/>
    </source>
</evidence>
<feature type="compositionally biased region" description="Low complexity" evidence="11">
    <location>
        <begin position="233"/>
        <end position="253"/>
    </location>
</feature>
<keyword evidence="9" id="KW-0539">Nucleus</keyword>
<evidence type="ECO:0000256" key="10">
    <source>
        <dbReference type="RuleBase" id="RU261113"/>
    </source>
</evidence>
<dbReference type="GO" id="GO:0000124">
    <property type="term" value="C:SAGA complex"/>
    <property type="evidence" value="ECO:0007669"/>
    <property type="project" value="TreeGrafter"/>
</dbReference>
<dbReference type="Pfam" id="PF08209">
    <property type="entry name" value="Sgf11"/>
    <property type="match status" value="1"/>
</dbReference>
<keyword evidence="13" id="KW-1185">Reference proteome</keyword>
<feature type="compositionally biased region" description="Polar residues" evidence="11">
    <location>
        <begin position="218"/>
        <end position="232"/>
    </location>
</feature>
<dbReference type="GO" id="GO:0006325">
    <property type="term" value="P:chromatin organization"/>
    <property type="evidence" value="ECO:0007669"/>
    <property type="project" value="UniProtKB-KW"/>
</dbReference>
<dbReference type="EMBL" id="CAJVPK010000768">
    <property type="protein sequence ID" value="CAG8547437.1"/>
    <property type="molecule type" value="Genomic_DNA"/>
</dbReference>
<gene>
    <name evidence="12" type="ORF">DEBURN_LOCUS6928</name>
</gene>
<keyword evidence="7 10" id="KW-0010">Activator</keyword>
<dbReference type="GO" id="GO:0003713">
    <property type="term" value="F:transcription coactivator activity"/>
    <property type="evidence" value="ECO:0007669"/>
    <property type="project" value="TreeGrafter"/>
</dbReference>
<evidence type="ECO:0000256" key="7">
    <source>
        <dbReference type="ARBA" id="ARBA00023159"/>
    </source>
</evidence>
<protein>
    <recommendedName>
        <fullName evidence="10">SAGA-associated factor 11</fullName>
    </recommendedName>
</protein>
<dbReference type="InterPro" id="IPR013246">
    <property type="entry name" value="SAGA_su_Sgf11"/>
</dbReference>
<evidence type="ECO:0000313" key="13">
    <source>
        <dbReference type="Proteomes" id="UP000789706"/>
    </source>
</evidence>
<reference evidence="12" key="1">
    <citation type="submission" date="2021-06" db="EMBL/GenBank/DDBJ databases">
        <authorList>
            <person name="Kallberg Y."/>
            <person name="Tangrot J."/>
            <person name="Rosling A."/>
        </authorList>
    </citation>
    <scope>NUCLEOTIDE SEQUENCE</scope>
    <source>
        <strain evidence="12">AZ414A</strain>
    </source>
</reference>
<evidence type="ECO:0000256" key="6">
    <source>
        <dbReference type="ARBA" id="ARBA00023015"/>
    </source>
</evidence>
<keyword evidence="2" id="KW-0479">Metal-binding</keyword>
<organism evidence="12 13">
    <name type="scientific">Diversispora eburnea</name>
    <dbReference type="NCBI Taxonomy" id="1213867"/>
    <lineage>
        <taxon>Eukaryota</taxon>
        <taxon>Fungi</taxon>
        <taxon>Fungi incertae sedis</taxon>
        <taxon>Mucoromycota</taxon>
        <taxon>Glomeromycotina</taxon>
        <taxon>Glomeromycetes</taxon>
        <taxon>Diversisporales</taxon>
        <taxon>Diversisporaceae</taxon>
        <taxon>Diversispora</taxon>
    </lineage>
</organism>
<comment type="similarity">
    <text evidence="10">Belongs to the SGF11 family.</text>
</comment>
<dbReference type="AlphaFoldDB" id="A0A9N9B0P9"/>
<dbReference type="GO" id="GO:0008270">
    <property type="term" value="F:zinc ion binding"/>
    <property type="evidence" value="ECO:0007669"/>
    <property type="project" value="UniProtKB-KW"/>
</dbReference>
<dbReference type="OrthoDB" id="21557at2759"/>
<comment type="subcellular location">
    <subcellularLocation>
        <location evidence="1 10">Nucleus</location>
    </subcellularLocation>
</comment>
<accession>A0A9N9B0P9</accession>
<dbReference type="Gene3D" id="3.30.160.60">
    <property type="entry name" value="Classic Zinc Finger"/>
    <property type="match status" value="1"/>
</dbReference>
<dbReference type="GO" id="GO:0071819">
    <property type="term" value="C:DUBm complex"/>
    <property type="evidence" value="ECO:0007669"/>
    <property type="project" value="TreeGrafter"/>
</dbReference>
<evidence type="ECO:0000256" key="3">
    <source>
        <dbReference type="ARBA" id="ARBA00022771"/>
    </source>
</evidence>